<dbReference type="AlphaFoldDB" id="A0A6B1DRD8"/>
<evidence type="ECO:0000313" key="6">
    <source>
        <dbReference type="EMBL" id="MYD89721.1"/>
    </source>
</evidence>
<dbReference type="PANTHER" id="PTHR30290">
    <property type="entry name" value="PERIPLASMIC BINDING COMPONENT OF ABC TRANSPORTER"/>
    <property type="match status" value="1"/>
</dbReference>
<dbReference type="Pfam" id="PF00496">
    <property type="entry name" value="SBP_bac_5"/>
    <property type="match status" value="1"/>
</dbReference>
<reference evidence="6" key="1">
    <citation type="submission" date="2019-09" db="EMBL/GenBank/DDBJ databases">
        <title>Characterisation of the sponge microbiome using genome-centric metagenomics.</title>
        <authorList>
            <person name="Engelberts J.P."/>
            <person name="Robbins S.J."/>
            <person name="De Goeij J.M."/>
            <person name="Aranda M."/>
            <person name="Bell S.C."/>
            <person name="Webster N.S."/>
        </authorList>
    </citation>
    <scope>NUCLEOTIDE SEQUENCE</scope>
    <source>
        <strain evidence="6">SB0662_bin_9</strain>
    </source>
</reference>
<dbReference type="PIRSF" id="PIRSF002741">
    <property type="entry name" value="MppA"/>
    <property type="match status" value="1"/>
</dbReference>
<dbReference type="GO" id="GO:1904680">
    <property type="term" value="F:peptide transmembrane transporter activity"/>
    <property type="evidence" value="ECO:0007669"/>
    <property type="project" value="TreeGrafter"/>
</dbReference>
<gene>
    <name evidence="6" type="ORF">F4Y08_05190</name>
</gene>
<evidence type="ECO:0000256" key="4">
    <source>
        <dbReference type="SAM" id="Phobius"/>
    </source>
</evidence>
<feature type="transmembrane region" description="Helical" evidence="4">
    <location>
        <begin position="43"/>
        <end position="64"/>
    </location>
</feature>
<evidence type="ECO:0000256" key="2">
    <source>
        <dbReference type="ARBA" id="ARBA00022448"/>
    </source>
</evidence>
<dbReference type="SUPFAM" id="SSF53850">
    <property type="entry name" value="Periplasmic binding protein-like II"/>
    <property type="match status" value="1"/>
</dbReference>
<dbReference type="GO" id="GO:0042597">
    <property type="term" value="C:periplasmic space"/>
    <property type="evidence" value="ECO:0007669"/>
    <property type="project" value="UniProtKB-ARBA"/>
</dbReference>
<evidence type="ECO:0000259" key="5">
    <source>
        <dbReference type="Pfam" id="PF00496"/>
    </source>
</evidence>
<dbReference type="Gene3D" id="3.10.105.10">
    <property type="entry name" value="Dipeptide-binding Protein, Domain 3"/>
    <property type="match status" value="1"/>
</dbReference>
<dbReference type="GO" id="GO:0015833">
    <property type="term" value="P:peptide transport"/>
    <property type="evidence" value="ECO:0007669"/>
    <property type="project" value="TreeGrafter"/>
</dbReference>
<keyword evidence="4" id="KW-0472">Membrane</keyword>
<proteinExistence type="inferred from homology"/>
<sequence>MCMNANPNIDDLHNASACSPSGIISPARCALQQSVEAHHMKTLLRASLLLLAALALIACATPAAPSGEAEMEAAEPTVVRLGMNQELEFLNVMYTQGGNSLQASKTAQRGLLFLDAQGNWIGELAEEVPSVANGHVSPDGTQVTYHLRQGITFHDGTPVTASDVKATWEAIMSPDNTPITRLGYEKIASIDTPDDYTVVLNFSEPFASWKILFDFILPEEVIEANSPGLDESLAMRQPVGFGPFRIVDWKAGEFVEYEAFDDYWQGRPGLDKFFIVIYPSTEALLAALEVGEVDIAWGLRAANLPTLLDLQDKGVINLVNAPPAGGERYVMNGDNSQAPIFTDRNVRVALQHAVDKQSLIDNILHGQAEINVGTEWHGTPWQNRDLVPYDYDPDLARSLLEDNGWVDSDGDGIRESSGVEGYEDGTRLTFTHRTTSGVLQREQVQLLVQQMFKEIGAEMVIENRRTAELFGTWDQNGTWSHGDYEMGGWSHGLRVPDPEISNRFLCNEIASEDNPGGSQWHRYCSADVDAALIAAQTEFDDAERTRLIMEAQRIMHEDAYALYLFATGRHYGVSTRVQGFELRPFTVWYGNINEWTVSE</sequence>
<dbReference type="InterPro" id="IPR000914">
    <property type="entry name" value="SBP_5_dom"/>
</dbReference>
<dbReference type="InterPro" id="IPR030678">
    <property type="entry name" value="Peptide/Ni-bd"/>
</dbReference>
<accession>A0A6B1DRD8</accession>
<comment type="similarity">
    <text evidence="1">Belongs to the bacterial solute-binding protein 5 family.</text>
</comment>
<dbReference type="InterPro" id="IPR039424">
    <property type="entry name" value="SBP_5"/>
</dbReference>
<dbReference type="EMBL" id="VXPY01000032">
    <property type="protein sequence ID" value="MYD89721.1"/>
    <property type="molecule type" value="Genomic_DNA"/>
</dbReference>
<keyword evidence="3" id="KW-0732">Signal</keyword>
<dbReference type="CDD" id="cd08513">
    <property type="entry name" value="PBP2_thermophilic_Hb8_like"/>
    <property type="match status" value="1"/>
</dbReference>
<feature type="domain" description="Solute-binding protein family 5" evidence="5">
    <location>
        <begin position="128"/>
        <end position="499"/>
    </location>
</feature>
<protein>
    <submittedName>
        <fullName evidence="6">Peptide ABC transporter substrate-binding protein</fullName>
    </submittedName>
</protein>
<keyword evidence="4" id="KW-1133">Transmembrane helix</keyword>
<comment type="caution">
    <text evidence="6">The sequence shown here is derived from an EMBL/GenBank/DDBJ whole genome shotgun (WGS) entry which is preliminary data.</text>
</comment>
<dbReference type="GO" id="GO:0043190">
    <property type="term" value="C:ATP-binding cassette (ABC) transporter complex"/>
    <property type="evidence" value="ECO:0007669"/>
    <property type="project" value="InterPro"/>
</dbReference>
<evidence type="ECO:0000256" key="3">
    <source>
        <dbReference type="ARBA" id="ARBA00022729"/>
    </source>
</evidence>
<dbReference type="PANTHER" id="PTHR30290:SF9">
    <property type="entry name" value="OLIGOPEPTIDE-BINDING PROTEIN APPA"/>
    <property type="match status" value="1"/>
</dbReference>
<organism evidence="6">
    <name type="scientific">Caldilineaceae bacterium SB0662_bin_9</name>
    <dbReference type="NCBI Taxonomy" id="2605258"/>
    <lineage>
        <taxon>Bacteria</taxon>
        <taxon>Bacillati</taxon>
        <taxon>Chloroflexota</taxon>
        <taxon>Caldilineae</taxon>
        <taxon>Caldilineales</taxon>
        <taxon>Caldilineaceae</taxon>
    </lineage>
</organism>
<evidence type="ECO:0000256" key="1">
    <source>
        <dbReference type="ARBA" id="ARBA00005695"/>
    </source>
</evidence>
<name>A0A6B1DRD8_9CHLR</name>
<keyword evidence="2" id="KW-0813">Transport</keyword>
<dbReference type="Gene3D" id="3.40.190.10">
    <property type="entry name" value="Periplasmic binding protein-like II"/>
    <property type="match status" value="1"/>
</dbReference>
<keyword evidence="4" id="KW-0812">Transmembrane</keyword>